<proteinExistence type="inferred from homology"/>
<dbReference type="InterPro" id="IPR057336">
    <property type="entry name" value="GerAC_N"/>
</dbReference>
<dbReference type="Gene3D" id="6.20.190.10">
    <property type="entry name" value="Nutrient germinant receptor protein C, domain 1"/>
    <property type="match status" value="1"/>
</dbReference>
<dbReference type="PATRIC" id="fig|1268072.3.peg.4873"/>
<dbReference type="OrthoDB" id="9816067at2"/>
<evidence type="ECO:0000259" key="9">
    <source>
        <dbReference type="Pfam" id="PF25198"/>
    </source>
</evidence>
<evidence type="ECO:0000256" key="2">
    <source>
        <dbReference type="ARBA" id="ARBA00007886"/>
    </source>
</evidence>
<dbReference type="Pfam" id="PF05504">
    <property type="entry name" value="Spore_GerAC"/>
    <property type="match status" value="1"/>
</dbReference>
<evidence type="ECO:0000256" key="3">
    <source>
        <dbReference type="ARBA" id="ARBA00022544"/>
    </source>
</evidence>
<keyword evidence="6" id="KW-0564">Palmitate</keyword>
<evidence type="ECO:0000256" key="6">
    <source>
        <dbReference type="ARBA" id="ARBA00023139"/>
    </source>
</evidence>
<dbReference type="GO" id="GO:0009847">
    <property type="term" value="P:spore germination"/>
    <property type="evidence" value="ECO:0007669"/>
    <property type="project" value="InterPro"/>
</dbReference>
<keyword evidence="11" id="KW-1185">Reference proteome</keyword>
<accession>X4ZJJ0</accession>
<dbReference type="eggNOG" id="ENOG502Z9N7">
    <property type="taxonomic scope" value="Bacteria"/>
</dbReference>
<dbReference type="Gene3D" id="3.30.300.210">
    <property type="entry name" value="Nutrient germinant receptor protein C, domain 3"/>
    <property type="match status" value="1"/>
</dbReference>
<dbReference type="InterPro" id="IPR046953">
    <property type="entry name" value="Spore_GerAC-like_C"/>
</dbReference>
<evidence type="ECO:0000259" key="8">
    <source>
        <dbReference type="Pfam" id="PF05504"/>
    </source>
</evidence>
<dbReference type="KEGG" id="psab:PSAB_23620"/>
<organism evidence="10 11">
    <name type="scientific">Paenibacillus sabinae T27</name>
    <dbReference type="NCBI Taxonomy" id="1268072"/>
    <lineage>
        <taxon>Bacteria</taxon>
        <taxon>Bacillati</taxon>
        <taxon>Bacillota</taxon>
        <taxon>Bacilli</taxon>
        <taxon>Bacillales</taxon>
        <taxon>Paenibacillaceae</taxon>
        <taxon>Paenibacillus</taxon>
    </lineage>
</organism>
<evidence type="ECO:0000256" key="7">
    <source>
        <dbReference type="ARBA" id="ARBA00023288"/>
    </source>
</evidence>
<sequence length="402" mass="45111">MRKLGMLLLILAMLPISGCWGRVELNDLSIVTASAIDKMEDGKYLLTLQIAVPNMLGPASGSGSGGSGSGDGKKATVVVSEKGVTMLDACRRLQKKLPRQLFFSHSRIIIIGEELAREGVAPVLDFFVRYRESRLRSYILFSEGRAADILKINAKWEKISAEEIREEEKRHIAIRIYLKDFFNMLLTDGCEPIAAQVALRQSEVENKDGSSGEEMHTVITGAAVFRKDKLVGWLDDAETRGALWLRNELKSSIVTVEIPKDKGGGNISALAVRKATKIKPILRGGKLRIQADIYMENTVYENNSPLDMSDPKVIQYVEQELELETKRRIQSTIEKAQTTFNSDIFGFGNTVYRAYPKAWNRQYKDKWDDVFPELQVDVNAHAKVVHTGLTNKSMITVEEERE</sequence>
<dbReference type="GO" id="GO:0016020">
    <property type="term" value="C:membrane"/>
    <property type="evidence" value="ECO:0007669"/>
    <property type="project" value="UniProtKB-SubCell"/>
</dbReference>
<dbReference type="PANTHER" id="PTHR35789">
    <property type="entry name" value="SPORE GERMINATION PROTEIN B3"/>
    <property type="match status" value="1"/>
</dbReference>
<keyword evidence="5" id="KW-0472">Membrane</keyword>
<dbReference type="Pfam" id="PF25198">
    <property type="entry name" value="Spore_GerAC_N"/>
    <property type="match status" value="1"/>
</dbReference>
<dbReference type="NCBIfam" id="TIGR02887">
    <property type="entry name" value="spore_ger_x_C"/>
    <property type="match status" value="1"/>
</dbReference>
<comment type="similarity">
    <text evidence="2">Belongs to the GerABKC lipoprotein family.</text>
</comment>
<name>X4ZJJ0_9BACL</name>
<evidence type="ECO:0000313" key="11">
    <source>
        <dbReference type="Proteomes" id="UP000019772"/>
    </source>
</evidence>
<dbReference type="InterPro" id="IPR038501">
    <property type="entry name" value="Spore_GerAC_C_sf"/>
</dbReference>
<gene>
    <name evidence="10" type="ORF">PSAB_23620</name>
</gene>
<protein>
    <submittedName>
        <fullName evidence="10">Germination protein, Ger(X)C family</fullName>
    </submittedName>
</protein>
<evidence type="ECO:0000313" key="10">
    <source>
        <dbReference type="EMBL" id="AHV99611.1"/>
    </source>
</evidence>
<evidence type="ECO:0000256" key="1">
    <source>
        <dbReference type="ARBA" id="ARBA00004635"/>
    </source>
</evidence>
<keyword evidence="3" id="KW-0309">Germination</keyword>
<feature type="domain" description="Spore germination protein N-terminal" evidence="9">
    <location>
        <begin position="22"/>
        <end position="197"/>
    </location>
</feature>
<dbReference type="HOGENOM" id="CLU_051140_0_0_9"/>
<dbReference type="Proteomes" id="UP000019772">
    <property type="component" value="Chromosome"/>
</dbReference>
<keyword evidence="4" id="KW-0732">Signal</keyword>
<reference evidence="10 11" key="1">
    <citation type="journal article" date="2014" name="PLoS Genet.">
        <title>Comparative Genomic Analysis of N2-Fixing and Non-N2-Fixing Paenibacillus spp.: Organization, Evolution and Expression of the Nitrogen Fixation Genes.</title>
        <authorList>
            <person name="Xie J.B."/>
            <person name="Du Z."/>
            <person name="Bai L."/>
            <person name="Tian C."/>
            <person name="Zhang Y."/>
            <person name="Xie J.Y."/>
            <person name="Wang T."/>
            <person name="Liu X."/>
            <person name="Chen X."/>
            <person name="Cheng Q."/>
            <person name="Chen S."/>
            <person name="Li J."/>
        </authorList>
    </citation>
    <scope>NUCLEOTIDE SEQUENCE [LARGE SCALE GENOMIC DNA]</scope>
    <source>
        <strain evidence="10 11">T27</strain>
    </source>
</reference>
<evidence type="ECO:0000256" key="5">
    <source>
        <dbReference type="ARBA" id="ARBA00023136"/>
    </source>
</evidence>
<dbReference type="AlphaFoldDB" id="X4ZJJ0"/>
<dbReference type="PANTHER" id="PTHR35789:SF1">
    <property type="entry name" value="SPORE GERMINATION PROTEIN B3"/>
    <property type="match status" value="1"/>
</dbReference>
<keyword evidence="7" id="KW-0449">Lipoprotein</keyword>
<evidence type="ECO:0000256" key="4">
    <source>
        <dbReference type="ARBA" id="ARBA00022729"/>
    </source>
</evidence>
<dbReference type="STRING" id="1268072.PSAB_23620"/>
<feature type="domain" description="Spore germination GerAC-like C-terminal" evidence="8">
    <location>
        <begin position="220"/>
        <end position="388"/>
    </location>
</feature>
<comment type="subcellular location">
    <subcellularLocation>
        <location evidence="1">Membrane</location>
        <topology evidence="1">Lipid-anchor</topology>
    </subcellularLocation>
</comment>
<dbReference type="RefSeq" id="WP_025337054.1">
    <property type="nucleotide sequence ID" value="NZ_CP004078.1"/>
</dbReference>
<dbReference type="InterPro" id="IPR008844">
    <property type="entry name" value="Spore_GerAC-like"/>
</dbReference>
<dbReference type="EMBL" id="CP004078">
    <property type="protein sequence ID" value="AHV99611.1"/>
    <property type="molecule type" value="Genomic_DNA"/>
</dbReference>